<dbReference type="AlphaFoldDB" id="A0A512HBP8"/>
<evidence type="ECO:0000256" key="3">
    <source>
        <dbReference type="ARBA" id="ARBA00022692"/>
    </source>
</evidence>
<evidence type="ECO:0000256" key="5">
    <source>
        <dbReference type="ARBA" id="ARBA00023136"/>
    </source>
</evidence>
<dbReference type="PANTHER" id="PTHR11384">
    <property type="entry name" value="ATP-BINDING CASSETTE, SUB-FAMILY D MEMBER"/>
    <property type="match status" value="1"/>
</dbReference>
<keyword evidence="11" id="KW-1185">Reference proteome</keyword>
<dbReference type="GO" id="GO:0016887">
    <property type="term" value="F:ATP hydrolysis activity"/>
    <property type="evidence" value="ECO:0007669"/>
    <property type="project" value="InterPro"/>
</dbReference>
<dbReference type="RefSeq" id="WP_147164896.1">
    <property type="nucleotide sequence ID" value="NZ_BJZO01000123.1"/>
</dbReference>
<keyword evidence="2" id="KW-0813">Transport</keyword>
<evidence type="ECO:0000313" key="11">
    <source>
        <dbReference type="Proteomes" id="UP000321567"/>
    </source>
</evidence>
<dbReference type="SUPFAM" id="SSF90123">
    <property type="entry name" value="ABC transporter transmembrane region"/>
    <property type="match status" value="1"/>
</dbReference>
<keyword evidence="4 7" id="KW-1133">Transmembrane helix</keyword>
<keyword evidence="10" id="KW-0067">ATP-binding</keyword>
<gene>
    <name evidence="10" type="ORF">ROR02_29990</name>
</gene>
<keyword evidence="5 7" id="KW-0472">Membrane</keyword>
<evidence type="ECO:0000259" key="8">
    <source>
        <dbReference type="PROSITE" id="PS50893"/>
    </source>
</evidence>
<protein>
    <submittedName>
        <fullName evidence="10">ATP-binding protein</fullName>
    </submittedName>
</protein>
<dbReference type="InterPro" id="IPR011527">
    <property type="entry name" value="ABC1_TM_dom"/>
</dbReference>
<evidence type="ECO:0000256" key="7">
    <source>
        <dbReference type="SAM" id="Phobius"/>
    </source>
</evidence>
<dbReference type="InterPro" id="IPR003439">
    <property type="entry name" value="ABC_transporter-like_ATP-bd"/>
</dbReference>
<feature type="transmembrane region" description="Helical" evidence="7">
    <location>
        <begin position="207"/>
        <end position="227"/>
    </location>
</feature>
<feature type="transmembrane region" description="Helical" evidence="7">
    <location>
        <begin position="90"/>
        <end position="111"/>
    </location>
</feature>
<feature type="region of interest" description="Disordered" evidence="6">
    <location>
        <begin position="661"/>
        <end position="701"/>
    </location>
</feature>
<dbReference type="Gene3D" id="1.20.1560.10">
    <property type="entry name" value="ABC transporter type 1, transmembrane domain"/>
    <property type="match status" value="1"/>
</dbReference>
<dbReference type="Pfam" id="PF06472">
    <property type="entry name" value="ABC_membrane_2"/>
    <property type="match status" value="1"/>
</dbReference>
<feature type="compositionally biased region" description="Basic residues" evidence="6">
    <location>
        <begin position="690"/>
        <end position="701"/>
    </location>
</feature>
<dbReference type="InterPro" id="IPR027417">
    <property type="entry name" value="P-loop_NTPase"/>
</dbReference>
<sequence>MRTARSAPAQRPSSFLRRFRRLAGGYWLKDSVDSTDFKHQPRRHWIARALTAVLVVLTIAQVFIPISINAWSADLFNALEQRAHDRLPSLIGSLALILLFTMTVNASHLWIKRRILLDWRQWLTKRVLRRWMADGRQYQINHLPGDSDNPDGRIAEDIRISTEAAVDLTHSLFYCLLLLISFTHILWSLSGPLEITVDGMNLSIPGHMVWIALAYAAAGTTAALLLGRPLVSAVNRRQTCEADFRFNLVQARENAETIALLKGEPDERGRLYRLFQDIAASWNRQTTALRNIILFTSGYSTLSTAFPVLVTAPRYIAGAISLGTLMQTAQAFQQMSAALSWPIDNLARVAEWRASVERVLALLDALDTADHATKAPNGQGITVRRGDESALSFHDLTVRRPDGALLLRDIEATIQQGERVLISGDSVAALRLFKVVAGLWPWGSGEVVLPRDSRPFFLPRRPYLLATVGQTLAYPHAPEHFGPIKMAEALTRANLDSLLPILDVPRALDRVLSASEQKRLGFARLFLHRLDWLFIHEATDALDRADEQHMLDQIKELLPHATLLTVGAHRILEQYHHRRFLLLPDSDGVFTVQEEPIRWPYPHDTLPAWTSEHAEEAPRPVPSPPGGVPATRDLARHGYGLGPNACSFEIQHQGLAPHGRIFNALGLGPEETTGDEISPPTPQPGPPVRPNRRPGRRPRRH</sequence>
<dbReference type="PANTHER" id="PTHR11384:SF59">
    <property type="entry name" value="LYSOSOMAL COBALAMIN TRANSPORTER ABCD4"/>
    <property type="match status" value="1"/>
</dbReference>
<dbReference type="InterPro" id="IPR036640">
    <property type="entry name" value="ABC1_TM_sf"/>
</dbReference>
<name>A0A512HBP8_9PROT</name>
<organism evidence="10 11">
    <name type="scientific">Pararhodospirillum oryzae</name>
    <dbReference type="NCBI Taxonomy" id="478448"/>
    <lineage>
        <taxon>Bacteria</taxon>
        <taxon>Pseudomonadati</taxon>
        <taxon>Pseudomonadota</taxon>
        <taxon>Alphaproteobacteria</taxon>
        <taxon>Rhodospirillales</taxon>
        <taxon>Rhodospirillaceae</taxon>
        <taxon>Pararhodospirillum</taxon>
    </lineage>
</organism>
<comment type="caution">
    <text evidence="10">The sequence shown here is derived from an EMBL/GenBank/DDBJ whole genome shotgun (WGS) entry which is preliminary data.</text>
</comment>
<evidence type="ECO:0000259" key="9">
    <source>
        <dbReference type="PROSITE" id="PS50929"/>
    </source>
</evidence>
<dbReference type="GO" id="GO:0005524">
    <property type="term" value="F:ATP binding"/>
    <property type="evidence" value="ECO:0007669"/>
    <property type="project" value="UniProtKB-KW"/>
</dbReference>
<feature type="domain" description="ABC transmembrane type-1" evidence="9">
    <location>
        <begin position="52"/>
        <end position="341"/>
    </location>
</feature>
<accession>A0A512HBP8</accession>
<comment type="subcellular location">
    <subcellularLocation>
        <location evidence="1">Cell membrane</location>
        <topology evidence="1">Multi-pass membrane protein</topology>
    </subcellularLocation>
</comment>
<feature type="compositionally biased region" description="Pro residues" evidence="6">
    <location>
        <begin position="679"/>
        <end position="689"/>
    </location>
</feature>
<dbReference type="InterPro" id="IPR050835">
    <property type="entry name" value="ABC_transporter_sub-D"/>
</dbReference>
<evidence type="ECO:0000313" key="10">
    <source>
        <dbReference type="EMBL" id="GEO82868.1"/>
    </source>
</evidence>
<dbReference type="GO" id="GO:0140359">
    <property type="term" value="F:ABC-type transporter activity"/>
    <property type="evidence" value="ECO:0007669"/>
    <property type="project" value="InterPro"/>
</dbReference>
<evidence type="ECO:0000256" key="4">
    <source>
        <dbReference type="ARBA" id="ARBA00022989"/>
    </source>
</evidence>
<keyword evidence="10" id="KW-0547">Nucleotide-binding</keyword>
<feature type="transmembrane region" description="Helical" evidence="7">
    <location>
        <begin position="168"/>
        <end position="187"/>
    </location>
</feature>
<dbReference type="Gene3D" id="3.40.50.300">
    <property type="entry name" value="P-loop containing nucleotide triphosphate hydrolases"/>
    <property type="match status" value="1"/>
</dbReference>
<evidence type="ECO:0000256" key="6">
    <source>
        <dbReference type="SAM" id="MobiDB-lite"/>
    </source>
</evidence>
<evidence type="ECO:0000256" key="2">
    <source>
        <dbReference type="ARBA" id="ARBA00022448"/>
    </source>
</evidence>
<reference evidence="10 11" key="1">
    <citation type="submission" date="2019-07" db="EMBL/GenBank/DDBJ databases">
        <title>Whole genome shotgun sequence of Rhodospirillum oryzae NBRC 107573.</title>
        <authorList>
            <person name="Hosoyama A."/>
            <person name="Uohara A."/>
            <person name="Ohji S."/>
            <person name="Ichikawa N."/>
        </authorList>
    </citation>
    <scope>NUCLEOTIDE SEQUENCE [LARGE SCALE GENOMIC DNA]</scope>
    <source>
        <strain evidence="10 11">NBRC 107573</strain>
    </source>
</reference>
<dbReference type="PROSITE" id="PS50893">
    <property type="entry name" value="ABC_TRANSPORTER_2"/>
    <property type="match status" value="1"/>
</dbReference>
<feature type="region of interest" description="Disordered" evidence="6">
    <location>
        <begin position="612"/>
        <end position="631"/>
    </location>
</feature>
<dbReference type="SUPFAM" id="SSF52540">
    <property type="entry name" value="P-loop containing nucleoside triphosphate hydrolases"/>
    <property type="match status" value="1"/>
</dbReference>
<dbReference type="GO" id="GO:0005886">
    <property type="term" value="C:plasma membrane"/>
    <property type="evidence" value="ECO:0007669"/>
    <property type="project" value="UniProtKB-SubCell"/>
</dbReference>
<dbReference type="PROSITE" id="PS50929">
    <property type="entry name" value="ABC_TM1F"/>
    <property type="match status" value="1"/>
</dbReference>
<feature type="domain" description="ABC transporter" evidence="8">
    <location>
        <begin position="391"/>
        <end position="619"/>
    </location>
</feature>
<dbReference type="OrthoDB" id="9810134at2"/>
<dbReference type="Proteomes" id="UP000321567">
    <property type="component" value="Unassembled WGS sequence"/>
</dbReference>
<keyword evidence="3 7" id="KW-0812">Transmembrane</keyword>
<evidence type="ECO:0000256" key="1">
    <source>
        <dbReference type="ARBA" id="ARBA00004651"/>
    </source>
</evidence>
<proteinExistence type="predicted"/>
<feature type="transmembrane region" description="Helical" evidence="7">
    <location>
        <begin position="45"/>
        <end position="70"/>
    </location>
</feature>
<dbReference type="EMBL" id="BJZO01000123">
    <property type="protein sequence ID" value="GEO82868.1"/>
    <property type="molecule type" value="Genomic_DNA"/>
</dbReference>